<evidence type="ECO:0000313" key="3">
    <source>
        <dbReference type="EMBL" id="SFB90960.1"/>
    </source>
</evidence>
<dbReference type="InterPro" id="IPR029044">
    <property type="entry name" value="Nucleotide-diphossugar_trans"/>
</dbReference>
<dbReference type="GO" id="GO:0008299">
    <property type="term" value="P:isoprenoid biosynthetic process"/>
    <property type="evidence" value="ECO:0007669"/>
    <property type="project" value="InterPro"/>
</dbReference>
<dbReference type="NCBIfam" id="TIGR00453">
    <property type="entry name" value="ispD"/>
    <property type="match status" value="1"/>
</dbReference>
<dbReference type="Gene3D" id="3.90.550.10">
    <property type="entry name" value="Spore Coat Polysaccharide Biosynthesis Protein SpsA, Chain A"/>
    <property type="match status" value="1"/>
</dbReference>
<proteinExistence type="predicted"/>
<reference evidence="4" key="1">
    <citation type="submission" date="2016-10" db="EMBL/GenBank/DDBJ databases">
        <authorList>
            <person name="Varghese N."/>
            <person name="Submissions S."/>
        </authorList>
    </citation>
    <scope>NUCLEOTIDE SEQUENCE [LARGE SCALE GENOMIC DNA]</scope>
    <source>
        <strain evidence="4">ATCC 43811</strain>
    </source>
</reference>
<dbReference type="RefSeq" id="WP_092319809.1">
    <property type="nucleotide sequence ID" value="NZ_FOKY01000019.1"/>
</dbReference>
<dbReference type="STRING" id="34097.SAMN02745150_01280"/>
<evidence type="ECO:0000256" key="1">
    <source>
        <dbReference type="ARBA" id="ARBA00022679"/>
    </source>
</evidence>
<dbReference type="InterPro" id="IPR050088">
    <property type="entry name" value="IspD/TarI_cytidylyltransf_bact"/>
</dbReference>
<dbReference type="InterPro" id="IPR001228">
    <property type="entry name" value="IspD"/>
</dbReference>
<dbReference type="SUPFAM" id="SSF53448">
    <property type="entry name" value="Nucleotide-diphospho-sugar transferases"/>
    <property type="match status" value="1"/>
</dbReference>
<evidence type="ECO:0000256" key="2">
    <source>
        <dbReference type="ARBA" id="ARBA00022695"/>
    </source>
</evidence>
<keyword evidence="2 3" id="KW-0548">Nucleotidyltransferase</keyword>
<keyword evidence="4" id="KW-1185">Reference proteome</keyword>
<name>A0A1I1F195_BREAD</name>
<dbReference type="Proteomes" id="UP000240042">
    <property type="component" value="Unassembled WGS sequence"/>
</dbReference>
<dbReference type="PANTHER" id="PTHR32125:SF4">
    <property type="entry name" value="2-C-METHYL-D-ERYTHRITOL 4-PHOSPHATE CYTIDYLYLTRANSFERASE, CHLOROPLASTIC"/>
    <property type="match status" value="1"/>
</dbReference>
<dbReference type="Pfam" id="PF01128">
    <property type="entry name" value="IspD"/>
    <property type="match status" value="1"/>
</dbReference>
<organism evidence="3 4">
    <name type="scientific">Brevinema andersonii</name>
    <dbReference type="NCBI Taxonomy" id="34097"/>
    <lineage>
        <taxon>Bacteria</taxon>
        <taxon>Pseudomonadati</taxon>
        <taxon>Spirochaetota</taxon>
        <taxon>Spirochaetia</taxon>
        <taxon>Brevinematales</taxon>
        <taxon>Brevinemataceae</taxon>
        <taxon>Brevinema</taxon>
    </lineage>
</organism>
<protein>
    <submittedName>
        <fullName evidence="3">2-C-methyl-D-erythritol 4-phosphate cytidylyltransferase</fullName>
    </submittedName>
</protein>
<accession>A0A1I1F195</accession>
<keyword evidence="1 3" id="KW-0808">Transferase</keyword>
<dbReference type="GO" id="GO:0050518">
    <property type="term" value="F:2-C-methyl-D-erythritol 4-phosphate cytidylyltransferase activity"/>
    <property type="evidence" value="ECO:0007669"/>
    <property type="project" value="InterPro"/>
</dbReference>
<sequence>MRRNIAIILSAGSGIRMQAQKPKQFLIINKKTILEHTISIFDKCPLIDEILLVIRLEDHSEIKNILANVQLNKQYHITFGGQERYHSTLSALNFYKERTNINMIIHDAARPLLAPSTLEQCIKSLLHYSAVAVGTPSTDTLFKVDGSIIQDIPNRQDFWHAQTPQCFHIEVLEQAFNKALQDKNFRPTDDCSVIKTYCPEIPIFLIEGLHSNIKITHRNDLLTAEILLNNN</sequence>
<dbReference type="EMBL" id="FOKY01000019">
    <property type="protein sequence ID" value="SFB90960.1"/>
    <property type="molecule type" value="Genomic_DNA"/>
</dbReference>
<dbReference type="AlphaFoldDB" id="A0A1I1F195"/>
<evidence type="ECO:0000313" key="4">
    <source>
        <dbReference type="Proteomes" id="UP000240042"/>
    </source>
</evidence>
<dbReference type="InterPro" id="IPR034683">
    <property type="entry name" value="IspD/TarI"/>
</dbReference>
<dbReference type="PANTHER" id="PTHR32125">
    <property type="entry name" value="2-C-METHYL-D-ERYTHRITOL 4-PHOSPHATE CYTIDYLYLTRANSFERASE, CHLOROPLASTIC"/>
    <property type="match status" value="1"/>
</dbReference>
<dbReference type="OrthoDB" id="9806837at2"/>
<gene>
    <name evidence="3" type="ORF">SAMN02745150_01280</name>
</gene>
<dbReference type="CDD" id="cd02516">
    <property type="entry name" value="CDP-ME_synthetase"/>
    <property type="match status" value="1"/>
</dbReference>
<dbReference type="FunFam" id="3.90.550.10:FF:000003">
    <property type="entry name" value="2-C-methyl-D-erythritol 4-phosphate cytidylyltransferase"/>
    <property type="match status" value="1"/>
</dbReference>